<dbReference type="OrthoDB" id="9764467at2"/>
<evidence type="ECO:0000313" key="3">
    <source>
        <dbReference type="EMBL" id="GEO98545.1"/>
    </source>
</evidence>
<keyword evidence="1" id="KW-0175">Coiled coil</keyword>
<feature type="domain" description="YhaN AAA" evidence="2">
    <location>
        <begin position="1"/>
        <end position="201"/>
    </location>
</feature>
<dbReference type="AlphaFoldDB" id="A0A512ILI9"/>
<keyword evidence="4" id="KW-1185">Reference proteome</keyword>
<reference evidence="3 4" key="1">
    <citation type="submission" date="2019-07" db="EMBL/GenBank/DDBJ databases">
        <title>Whole genome shotgun sequence of Methylobacterium haplocladii NBRC 107714.</title>
        <authorList>
            <person name="Hosoyama A."/>
            <person name="Uohara A."/>
            <person name="Ohji S."/>
            <person name="Ichikawa N."/>
        </authorList>
    </citation>
    <scope>NUCLEOTIDE SEQUENCE [LARGE SCALE GENOMIC DNA]</scope>
    <source>
        <strain evidence="3 4">NBRC 107714</strain>
    </source>
</reference>
<dbReference type="InterPro" id="IPR027417">
    <property type="entry name" value="P-loop_NTPase"/>
</dbReference>
<comment type="caution">
    <text evidence="3">The sequence shown here is derived from an EMBL/GenBank/DDBJ whole genome shotgun (WGS) entry which is preliminary data.</text>
</comment>
<evidence type="ECO:0000313" key="4">
    <source>
        <dbReference type="Proteomes" id="UP000321258"/>
    </source>
</evidence>
<dbReference type="SUPFAM" id="SSF52540">
    <property type="entry name" value="P-loop containing nucleoside triphosphate hydrolases"/>
    <property type="match status" value="1"/>
</dbReference>
<proteinExistence type="predicted"/>
<dbReference type="EMBL" id="BJZT01000007">
    <property type="protein sequence ID" value="GEO98545.1"/>
    <property type="molecule type" value="Genomic_DNA"/>
</dbReference>
<organism evidence="3 4">
    <name type="scientific">Methylobacterium haplocladii</name>
    <dbReference type="NCBI Taxonomy" id="1176176"/>
    <lineage>
        <taxon>Bacteria</taxon>
        <taxon>Pseudomonadati</taxon>
        <taxon>Pseudomonadota</taxon>
        <taxon>Alphaproteobacteria</taxon>
        <taxon>Hyphomicrobiales</taxon>
        <taxon>Methylobacteriaceae</taxon>
        <taxon>Methylobacterium</taxon>
    </lineage>
</organism>
<gene>
    <name evidence="3" type="ORF">MHA02_09330</name>
</gene>
<dbReference type="RefSeq" id="WP_147076995.1">
    <property type="nucleotide sequence ID" value="NZ_BJZT01000007.1"/>
</dbReference>
<feature type="coiled-coil region" evidence="1">
    <location>
        <begin position="656"/>
        <end position="683"/>
    </location>
</feature>
<dbReference type="Gene3D" id="3.40.50.300">
    <property type="entry name" value="P-loop containing nucleotide triphosphate hydrolases"/>
    <property type="match status" value="2"/>
</dbReference>
<accession>A0A512ILI9</accession>
<protein>
    <submittedName>
        <fullName evidence="3">Sugar translocase</fullName>
    </submittedName>
</protein>
<dbReference type="Pfam" id="PF13514">
    <property type="entry name" value="AAA_27"/>
    <property type="match status" value="1"/>
</dbReference>
<dbReference type="PANTHER" id="PTHR41259">
    <property type="entry name" value="DOUBLE-STRAND BREAK REPAIR RAD50 ATPASE, PUTATIVE-RELATED"/>
    <property type="match status" value="1"/>
</dbReference>
<sequence>MRLKRLDLTRYGKFTDHAIDFGERVAGVPDLHVVYGPNEAGKSTTLAAFLDLIFGIGGQSPYNFLHPYPTMRIGGVLDFADGPRSFARMKRPQNSLLDGNDRPIPETVIRADLGGIDRDAYRTMFSLDDDTLEKGGESILASKGDLGELLFSAGAGLADLSRNLLGLRAEAEGFYRYRARGGTLAELKTRLADLKADKEKFDTLASDYARLVATRDRATTLYDEAIAERARLQGRIDAILRSLNALPRLAALRDLRERLAPLADLPDAPAGWSQELPSLQKQEIELGIRLKTAADDLAKLQAEIDAVTVDEAALRLHGDLEWLDGLRARYATAEIDLPERRVQVRAADLAIAGILAHLERPDEADPRRLVLGASIVGRLRELMEARAGLDAAGAAAVTEHADAERRLTEATEKLGAFGGGTAGARSDRSLAGLAATLSALRGSDHAARQKLAERGRDAERAKLADRLRVLAPWQGEADGLLALRCPEPATVQVWKTALETQQAACARHAAEIERLTSEVGRLQAERDAIAGTTGLISDQDAAELRVHREKAWAAHRRDLAAASADAFEAVLRKDDIVAAGRLGRMADLASLHQRGQALAVAEAALRRAQERDADAEQALQALRDDIANNIRQIAGALDPAMSPAELDGWLTRRAHALAAREALNAAESELRDAQADARDAVSRLAAALDAAGLAVAPEAAFGALLATAQDALDREAEIRGLRKAVEERERDLAARRRAVEAAQAREADWTAAWGETCSRCWLGETGTAPGVGTVREMLATLDQLVPAIERKASLTDRIGKMTKDQEAFREHVAALADLMRIEARHQDPVDLARRIAERIREAVAERDQRAKAVEAIEAATTRKAALDATLAIHAGRKEAMTAHFGVATLEAVAARLADVARRSELRTQAEAAEYDILDGLRLDAIGQAEKVLDDADRQALDAEFSELKARFGDQDRLCQELFAQRSDAIGKVEAIGGDDTVAEIEGKRRTTLLEIEDGALRYLQLRAGTAATEHGLRVYRERHRSAMMARASEAFRTISRGAYTGLAAQPGKDAETLIALAAGGGSKQASELSKGTRFQLYLALRVAGYDEFVRTRAPLPFIADDIMETFDDFRAEEAFRLLAEMAGIGQVVYLTHHRHLCDVARTISPSVRIHELSGALPAA</sequence>
<dbReference type="PANTHER" id="PTHR41259:SF1">
    <property type="entry name" value="DOUBLE-STRAND BREAK REPAIR RAD50 ATPASE, PUTATIVE-RELATED"/>
    <property type="match status" value="1"/>
</dbReference>
<feature type="coiled-coil region" evidence="1">
    <location>
        <begin position="598"/>
        <end position="625"/>
    </location>
</feature>
<feature type="coiled-coil region" evidence="1">
    <location>
        <begin position="498"/>
        <end position="525"/>
    </location>
</feature>
<name>A0A512ILI9_9HYPH</name>
<dbReference type="InterPro" id="IPR038734">
    <property type="entry name" value="YhaN_AAA"/>
</dbReference>
<dbReference type="Proteomes" id="UP000321258">
    <property type="component" value="Unassembled WGS sequence"/>
</dbReference>
<evidence type="ECO:0000256" key="1">
    <source>
        <dbReference type="SAM" id="Coils"/>
    </source>
</evidence>
<evidence type="ECO:0000259" key="2">
    <source>
        <dbReference type="Pfam" id="PF13514"/>
    </source>
</evidence>